<feature type="transmembrane region" description="Helical" evidence="10">
    <location>
        <begin position="6"/>
        <end position="24"/>
    </location>
</feature>
<feature type="transmembrane region" description="Helical" evidence="10">
    <location>
        <begin position="31"/>
        <end position="48"/>
    </location>
</feature>
<evidence type="ECO:0000256" key="1">
    <source>
        <dbReference type="ARBA" id="ARBA00004651"/>
    </source>
</evidence>
<dbReference type="PANTHER" id="PTHR10110:SF86">
    <property type="entry name" value="SODIUM_HYDROGEN EXCHANGER 7"/>
    <property type="match status" value="1"/>
</dbReference>
<evidence type="ECO:0000256" key="9">
    <source>
        <dbReference type="ARBA" id="ARBA00023201"/>
    </source>
</evidence>
<dbReference type="GO" id="GO:0005886">
    <property type="term" value="C:plasma membrane"/>
    <property type="evidence" value="ECO:0007669"/>
    <property type="project" value="UniProtKB-SubCell"/>
</dbReference>
<dbReference type="RefSeq" id="WP_092555616.1">
    <property type="nucleotide sequence ID" value="NZ_FNPZ01000003.1"/>
</dbReference>
<dbReference type="STRING" id="381665.SAMN05216554_3241"/>
<evidence type="ECO:0000313" key="13">
    <source>
        <dbReference type="Proteomes" id="UP000198891"/>
    </source>
</evidence>
<keyword evidence="2 10" id="KW-0813">Transport</keyword>
<feature type="transmembrane region" description="Helical" evidence="10">
    <location>
        <begin position="207"/>
        <end position="225"/>
    </location>
</feature>
<dbReference type="GO" id="GO:0051453">
    <property type="term" value="P:regulation of intracellular pH"/>
    <property type="evidence" value="ECO:0007669"/>
    <property type="project" value="TreeGrafter"/>
</dbReference>
<evidence type="ECO:0000256" key="6">
    <source>
        <dbReference type="ARBA" id="ARBA00023053"/>
    </source>
</evidence>
<evidence type="ECO:0000313" key="12">
    <source>
        <dbReference type="EMBL" id="SDZ31866.1"/>
    </source>
</evidence>
<feature type="transmembrane region" description="Helical" evidence="10">
    <location>
        <begin position="54"/>
        <end position="73"/>
    </location>
</feature>
<dbReference type="Proteomes" id="UP000198891">
    <property type="component" value="Unassembled WGS sequence"/>
</dbReference>
<comment type="caution">
    <text evidence="10">Lacks conserved residue(s) required for the propagation of feature annotation.</text>
</comment>
<feature type="transmembrane region" description="Helical" evidence="10">
    <location>
        <begin position="80"/>
        <end position="101"/>
    </location>
</feature>
<feature type="domain" description="Cation/H+ exchanger transmembrane" evidence="11">
    <location>
        <begin position="13"/>
        <end position="402"/>
    </location>
</feature>
<dbReference type="PANTHER" id="PTHR10110">
    <property type="entry name" value="SODIUM/HYDROGEN EXCHANGER"/>
    <property type="match status" value="1"/>
</dbReference>
<evidence type="ECO:0000256" key="2">
    <source>
        <dbReference type="ARBA" id="ARBA00022448"/>
    </source>
</evidence>
<dbReference type="GO" id="GO:0098719">
    <property type="term" value="P:sodium ion import across plasma membrane"/>
    <property type="evidence" value="ECO:0007669"/>
    <property type="project" value="TreeGrafter"/>
</dbReference>
<feature type="transmembrane region" description="Helical" evidence="10">
    <location>
        <begin position="262"/>
        <end position="282"/>
    </location>
</feature>
<reference evidence="12 13" key="1">
    <citation type="submission" date="2016-10" db="EMBL/GenBank/DDBJ databases">
        <authorList>
            <person name="de Groot N.N."/>
        </authorList>
    </citation>
    <scope>NUCLEOTIDE SEQUENCE [LARGE SCALE GENOMIC DNA]</scope>
    <source>
        <strain evidence="12 13">CGMCC 4.3491</strain>
    </source>
</reference>
<dbReference type="EMBL" id="FNPZ01000003">
    <property type="protein sequence ID" value="SDZ31866.1"/>
    <property type="molecule type" value="Genomic_DNA"/>
</dbReference>
<sequence length="519" mass="55172">MEGLEVAVVLGLTVLAGGLANRYLRVPAPWAWLAVGIIVSFVPGVPEVALPPDIVLYIFLPALLYWESLNISVHGFRFDLRVISLLSIGLVFVTAAAVAGIGTLMGLAFPVALVLGAVLSPTDATAVSAMAPRLPRRIDTMLRGESLVNDASALALYSVAVAAVVAGRDPSIGEISLSFVWAVVIGVALGLAAGYALYLLRRIARTPSLAATVSVITPFVLYLPAEMAHGSGVVAVVAGGLLLSLLLPRVVSANARTLSFDFWRVASYVINGALFVLIGLQAHSVVETYATDGWLSVLLLTLAVTVAIFAVRFLWVVAMAPAIRLLDRRPSQRDRRVPFRIRAILIGGGFRGAVSLAAALSVPALIADGMGFPDRQLLVAVTFGVIVLLLVGQGAAMPLILKRAHLPHDDGSSEEYRLAVTTMAHEALDHLDADAAAAGASPEAQRIVRERIDETLAKAGDLTDREADAAVRALLLTAISRKRHAIEQLRASGRIDDLVFLRVQGDLDHEELRLHTERE</sequence>
<dbReference type="Gene3D" id="6.10.140.1330">
    <property type="match status" value="1"/>
</dbReference>
<feature type="transmembrane region" description="Helical" evidence="10">
    <location>
        <begin position="344"/>
        <end position="366"/>
    </location>
</feature>
<keyword evidence="5 10" id="KW-1133">Transmembrane helix</keyword>
<name>A0A1H3S1I4_9MICO</name>
<keyword evidence="4 10" id="KW-0812">Transmembrane</keyword>
<comment type="function">
    <text evidence="10">Na(+)/H(+) antiporter that extrudes sodium in exchange for external protons.</text>
</comment>
<feature type="transmembrane region" description="Helical" evidence="10">
    <location>
        <begin position="107"/>
        <end position="126"/>
    </location>
</feature>
<dbReference type="GO" id="GO:0015386">
    <property type="term" value="F:potassium:proton antiporter activity"/>
    <property type="evidence" value="ECO:0007669"/>
    <property type="project" value="TreeGrafter"/>
</dbReference>
<keyword evidence="8 10" id="KW-0472">Membrane</keyword>
<keyword evidence="9 10" id="KW-0739">Sodium transport</keyword>
<keyword evidence="3 10" id="KW-1003">Cell membrane</keyword>
<evidence type="ECO:0000256" key="7">
    <source>
        <dbReference type="ARBA" id="ARBA00023065"/>
    </source>
</evidence>
<keyword evidence="13" id="KW-1185">Reference proteome</keyword>
<dbReference type="InterPro" id="IPR006153">
    <property type="entry name" value="Cation/H_exchanger_TM"/>
</dbReference>
<protein>
    <submittedName>
        <fullName evidence="12">Sodium/proton antiporter, CPA1 family</fullName>
    </submittedName>
</protein>
<dbReference type="InterPro" id="IPR004705">
    <property type="entry name" value="Cation/H_exchanger_CPA1_bac"/>
</dbReference>
<dbReference type="InterPro" id="IPR018422">
    <property type="entry name" value="Cation/H_exchanger_CPA1"/>
</dbReference>
<keyword evidence="10" id="KW-0050">Antiport</keyword>
<dbReference type="NCBIfam" id="TIGR00831">
    <property type="entry name" value="a_cpa1"/>
    <property type="match status" value="1"/>
</dbReference>
<proteinExistence type="inferred from homology"/>
<evidence type="ECO:0000256" key="5">
    <source>
        <dbReference type="ARBA" id="ARBA00022989"/>
    </source>
</evidence>
<evidence type="ECO:0000259" key="11">
    <source>
        <dbReference type="Pfam" id="PF00999"/>
    </source>
</evidence>
<dbReference type="OrthoDB" id="57886at2"/>
<feature type="transmembrane region" description="Helical" evidence="10">
    <location>
        <begin position="378"/>
        <end position="401"/>
    </location>
</feature>
<accession>A0A1H3S1I4</accession>
<dbReference type="AlphaFoldDB" id="A0A1H3S1I4"/>
<keyword evidence="6 10" id="KW-0915">Sodium</keyword>
<evidence type="ECO:0000256" key="4">
    <source>
        <dbReference type="ARBA" id="ARBA00022692"/>
    </source>
</evidence>
<evidence type="ECO:0000256" key="10">
    <source>
        <dbReference type="RuleBase" id="RU366002"/>
    </source>
</evidence>
<dbReference type="Pfam" id="PF00999">
    <property type="entry name" value="Na_H_Exchanger"/>
    <property type="match status" value="1"/>
</dbReference>
<feature type="transmembrane region" description="Helical" evidence="10">
    <location>
        <begin position="294"/>
        <end position="323"/>
    </location>
</feature>
<comment type="similarity">
    <text evidence="10">Belongs to the monovalent cation:proton antiporter 1 (CPA1) transporter (TC 2.A.36) family.</text>
</comment>
<feature type="transmembrane region" description="Helical" evidence="10">
    <location>
        <begin position="179"/>
        <end position="200"/>
    </location>
</feature>
<organism evidence="12 13">
    <name type="scientific">Herbiconiux ginsengi</name>
    <dbReference type="NCBI Taxonomy" id="381665"/>
    <lineage>
        <taxon>Bacteria</taxon>
        <taxon>Bacillati</taxon>
        <taxon>Actinomycetota</taxon>
        <taxon>Actinomycetes</taxon>
        <taxon>Micrococcales</taxon>
        <taxon>Microbacteriaceae</taxon>
        <taxon>Herbiconiux</taxon>
    </lineage>
</organism>
<keyword evidence="7 10" id="KW-0406">Ion transport</keyword>
<dbReference type="GO" id="GO:0015385">
    <property type="term" value="F:sodium:proton antiporter activity"/>
    <property type="evidence" value="ECO:0007669"/>
    <property type="project" value="InterPro"/>
</dbReference>
<feature type="transmembrane region" description="Helical" evidence="10">
    <location>
        <begin position="231"/>
        <end position="250"/>
    </location>
</feature>
<comment type="subcellular location">
    <subcellularLocation>
        <location evidence="1 10">Cell membrane</location>
        <topology evidence="1 10">Multi-pass membrane protein</topology>
    </subcellularLocation>
</comment>
<gene>
    <name evidence="12" type="ORF">SAMN05216554_3241</name>
</gene>
<evidence type="ECO:0000256" key="3">
    <source>
        <dbReference type="ARBA" id="ARBA00022475"/>
    </source>
</evidence>
<feature type="transmembrane region" description="Helical" evidence="10">
    <location>
        <begin position="147"/>
        <end position="167"/>
    </location>
</feature>
<evidence type="ECO:0000256" key="8">
    <source>
        <dbReference type="ARBA" id="ARBA00023136"/>
    </source>
</evidence>